<accession>A0A8A1MBF7</accession>
<organism evidence="2 3">
    <name type="scientific">Ajellomyces capsulatus</name>
    <name type="common">Darling's disease fungus</name>
    <name type="synonym">Histoplasma capsulatum</name>
    <dbReference type="NCBI Taxonomy" id="5037"/>
    <lineage>
        <taxon>Eukaryota</taxon>
        <taxon>Fungi</taxon>
        <taxon>Dikarya</taxon>
        <taxon>Ascomycota</taxon>
        <taxon>Pezizomycotina</taxon>
        <taxon>Eurotiomycetes</taxon>
        <taxon>Eurotiomycetidae</taxon>
        <taxon>Onygenales</taxon>
        <taxon>Ajellomycetaceae</taxon>
        <taxon>Histoplasma</taxon>
    </lineage>
</organism>
<proteinExistence type="predicted"/>
<evidence type="ECO:0000256" key="1">
    <source>
        <dbReference type="SAM" id="MobiDB-lite"/>
    </source>
</evidence>
<protein>
    <submittedName>
        <fullName evidence="2">Uncharacterized protein</fullName>
    </submittedName>
</protein>
<dbReference type="AlphaFoldDB" id="A0A8A1MBF7"/>
<evidence type="ECO:0000313" key="3">
    <source>
        <dbReference type="Proteomes" id="UP000663671"/>
    </source>
</evidence>
<reference evidence="2" key="1">
    <citation type="submission" date="2021-01" db="EMBL/GenBank/DDBJ databases">
        <title>Chromosome-level genome assembly of a human fungal pathogen reveals clustering of transcriptionally co-regulated genes.</title>
        <authorList>
            <person name="Voorhies M."/>
            <person name="Cohen S."/>
            <person name="Shea T.P."/>
            <person name="Petrus S."/>
            <person name="Munoz J.F."/>
            <person name="Poplawski S."/>
            <person name="Goldman W.E."/>
            <person name="Michael T."/>
            <person name="Cuomo C.A."/>
            <person name="Sil A."/>
            <person name="Beyhan S."/>
        </authorList>
    </citation>
    <scope>NUCLEOTIDE SEQUENCE</scope>
    <source>
        <strain evidence="2">WU24</strain>
    </source>
</reference>
<gene>
    <name evidence="2" type="ORF">I7I51_04230</name>
</gene>
<feature type="region of interest" description="Disordered" evidence="1">
    <location>
        <begin position="53"/>
        <end position="78"/>
    </location>
</feature>
<name>A0A8A1MBF7_AJECA</name>
<dbReference type="OrthoDB" id="4180362at2759"/>
<dbReference type="Proteomes" id="UP000663671">
    <property type="component" value="Chromosome 5"/>
</dbReference>
<sequence length="101" mass="11439">MQKRKRDIDSWNTFLHHPANTNIQAAAKYLATALRPKLEMGIFDALAFKGGTRVKSPGREKQSGRSWAPQDLPPGRSYQWPTVALEEAFSESREQVKQDVV</sequence>
<dbReference type="VEuPathDB" id="FungiDB:I7I51_04230"/>
<dbReference type="EMBL" id="CP069111">
    <property type="protein sequence ID" value="QSS62053.1"/>
    <property type="molecule type" value="Genomic_DNA"/>
</dbReference>
<evidence type="ECO:0000313" key="2">
    <source>
        <dbReference type="EMBL" id="QSS62053.1"/>
    </source>
</evidence>